<dbReference type="STRING" id="667129.HMPREF0758_2697"/>
<dbReference type="HOGENOM" id="CLU_2452921_0_0_6"/>
<sequence>MQGSLVNKPCVAGGDDWVMIECTSLRCAQQAASADGYIGCFQAFCQPRSPLNSRQDAFFAAICFNVQENRPNGLAETFFVIKIAIGRLA</sequence>
<reference evidence="1 2" key="1">
    <citation type="submission" date="2010-01" db="EMBL/GenBank/DDBJ databases">
        <authorList>
            <person name="Muzny D."/>
            <person name="Qin X."/>
            <person name="Deng J."/>
            <person name="Jiang H."/>
            <person name="Liu Y."/>
            <person name="Qu J."/>
            <person name="Song X.-Z."/>
            <person name="Zhang L."/>
            <person name="Thornton R."/>
            <person name="Coyle M."/>
            <person name="Francisco L."/>
            <person name="Jackson L."/>
            <person name="Javaid M."/>
            <person name="Korchina V."/>
            <person name="Kovar C."/>
            <person name="Mata R."/>
            <person name="Mathew T."/>
            <person name="Ngo R."/>
            <person name="Nguyen L."/>
            <person name="Nguyen N."/>
            <person name="Okwuonu G."/>
            <person name="Ongeri F."/>
            <person name="Pham C."/>
            <person name="Simmons D."/>
            <person name="Wilczek-Boney K."/>
            <person name="Hale W."/>
            <person name="Jakkamsetti A."/>
            <person name="Pham P."/>
            <person name="Ruth R."/>
            <person name="San Lucas F."/>
            <person name="Warren J."/>
            <person name="Zhang J."/>
            <person name="Zhao Z."/>
            <person name="Zhou C."/>
            <person name="Zhu D."/>
            <person name="Lee S."/>
            <person name="Bess C."/>
            <person name="Blankenburg K."/>
            <person name="Forbes L."/>
            <person name="Fu Q."/>
            <person name="Gubbala S."/>
            <person name="Hirani K."/>
            <person name="Jayaseelan J.C."/>
            <person name="Lara F."/>
            <person name="Munidasa M."/>
            <person name="Palculict T."/>
            <person name="Patil S."/>
            <person name="Pu L.-L."/>
            <person name="Saada N."/>
            <person name="Tang L."/>
            <person name="Weissenberger G."/>
            <person name="Zhu Y."/>
            <person name="Hemphill L."/>
            <person name="Shang Y."/>
            <person name="Youmans B."/>
            <person name="Ayvaz T."/>
            <person name="Ross M."/>
            <person name="Santibanez J."/>
            <person name="Aqrawi P."/>
            <person name="Gross S."/>
            <person name="Joshi V."/>
            <person name="Fowler G."/>
            <person name="Nazareth L."/>
            <person name="Reid J."/>
            <person name="Worley K."/>
            <person name="Petrosino J."/>
            <person name="Highlander S."/>
            <person name="Gibbs R."/>
        </authorList>
    </citation>
    <scope>NUCLEOTIDE SEQUENCE [LARGE SCALE GENOMIC DNA]</scope>
    <source>
        <strain evidence="1 2">DSM 4582</strain>
    </source>
</reference>
<name>D4E3E7_SEROD</name>
<comment type="caution">
    <text evidence="1">The sequence shown here is derived from an EMBL/GenBank/DDBJ whole genome shotgun (WGS) entry which is preliminary data.</text>
</comment>
<organism evidence="1 2">
    <name type="scientific">Serratia odorifera DSM 4582</name>
    <dbReference type="NCBI Taxonomy" id="667129"/>
    <lineage>
        <taxon>Bacteria</taxon>
        <taxon>Pseudomonadati</taxon>
        <taxon>Pseudomonadota</taxon>
        <taxon>Gammaproteobacteria</taxon>
        <taxon>Enterobacterales</taxon>
        <taxon>Yersiniaceae</taxon>
        <taxon>Serratia</taxon>
    </lineage>
</organism>
<gene>
    <name evidence="1" type="ORF">HMPREF0758_2697</name>
</gene>
<evidence type="ECO:0000313" key="1">
    <source>
        <dbReference type="EMBL" id="EFE95723.1"/>
    </source>
</evidence>
<evidence type="ECO:0000313" key="2">
    <source>
        <dbReference type="Proteomes" id="UP000005723"/>
    </source>
</evidence>
<dbReference type="EMBL" id="ADBY01000045">
    <property type="protein sequence ID" value="EFE95723.1"/>
    <property type="molecule type" value="Genomic_DNA"/>
</dbReference>
<keyword evidence="2" id="KW-1185">Reference proteome</keyword>
<dbReference type="Proteomes" id="UP000005723">
    <property type="component" value="Unassembled WGS sequence"/>
</dbReference>
<protein>
    <submittedName>
        <fullName evidence="1">Uncharacterized protein</fullName>
    </submittedName>
</protein>
<accession>D4E3E7</accession>
<dbReference type="AlphaFoldDB" id="D4E3E7"/>
<proteinExistence type="predicted"/>